<name>A0A1C7YYK8_PSESX</name>
<organism evidence="1 2">
    <name type="scientific">Pseudomonas syringae</name>
    <dbReference type="NCBI Taxonomy" id="317"/>
    <lineage>
        <taxon>Bacteria</taxon>
        <taxon>Pseudomonadati</taxon>
        <taxon>Pseudomonadota</taxon>
        <taxon>Gammaproteobacteria</taxon>
        <taxon>Pseudomonadales</taxon>
        <taxon>Pseudomonadaceae</taxon>
        <taxon>Pseudomonas</taxon>
    </lineage>
</organism>
<proteinExistence type="predicted"/>
<accession>A0A1C7YYK8</accession>
<reference evidence="1 2" key="1">
    <citation type="submission" date="2015-07" db="EMBL/GenBank/DDBJ databases">
        <title>Draft genome sequence of a diazotrophic, plant growth-promoting rhizobacterium of the Pseudomonas syringae complex.</title>
        <authorList>
            <person name="Patten C.L."/>
            <person name="Jeong H."/>
        </authorList>
    </citation>
    <scope>NUCLEOTIDE SEQUENCE [LARGE SCALE GENOMIC DNA]</scope>
    <source>
        <strain evidence="1 2">GR12-2</strain>
    </source>
</reference>
<sequence length="77" mass="8876">MARRAYRQDVGMVLKKTRLGGFFVGRGKVYISLERGLPAKRPVRPLISKFEKKLRGQASLLRHPSKYQLAYNRNTIS</sequence>
<dbReference type="AlphaFoldDB" id="A0A1C7YYK8"/>
<evidence type="ECO:0000313" key="1">
    <source>
        <dbReference type="EMBL" id="OCR22874.1"/>
    </source>
</evidence>
<comment type="caution">
    <text evidence="1">The sequence shown here is derived from an EMBL/GenBank/DDBJ whole genome shotgun (WGS) entry which is preliminary data.</text>
</comment>
<dbReference type="Proteomes" id="UP000093104">
    <property type="component" value="Unassembled WGS sequence"/>
</dbReference>
<evidence type="ECO:0000313" key="2">
    <source>
        <dbReference type="Proteomes" id="UP000093104"/>
    </source>
</evidence>
<dbReference type="EMBL" id="LGSI01000065">
    <property type="protein sequence ID" value="OCR22874.1"/>
    <property type="molecule type" value="Genomic_DNA"/>
</dbReference>
<gene>
    <name evidence="1" type="ORF">AFK24_21820</name>
</gene>
<protein>
    <submittedName>
        <fullName evidence="1">Uncharacterized protein</fullName>
    </submittedName>
</protein>